<evidence type="ECO:0000256" key="3">
    <source>
        <dbReference type="SAM" id="MobiDB-lite"/>
    </source>
</evidence>
<name>A0ABQ9FA83_TEGGR</name>
<feature type="compositionally biased region" description="Basic and acidic residues" evidence="3">
    <location>
        <begin position="54"/>
        <end position="69"/>
    </location>
</feature>
<dbReference type="PANTHER" id="PTHR12473">
    <property type="entry name" value="UBIQUITIN CARBOXYL-TERMINAL HYDROLASE MINDY-4-RELATED"/>
    <property type="match status" value="1"/>
</dbReference>
<evidence type="ECO:0000256" key="2">
    <source>
        <dbReference type="RuleBase" id="RU367088"/>
    </source>
</evidence>
<protein>
    <recommendedName>
        <fullName evidence="2">Ubiquitin carboxyl-terminal hydrolase MINDY</fullName>
        <ecNumber evidence="2">3.4.19.12</ecNumber>
    </recommendedName>
</protein>
<sequence length="314" mass="34951">MWMYPVGVRWIGQELILLKNQQEEPSRRKYHKPRPVSAGIRGNQKLNLFSSTLKDETNDQNKPSRKDVDNANSDCIGRLSPADNKISVTNTSDVDYLINEQRKTSIKDVLELESEKPKPAVRRQSSSELKHYDVDISSISERPPTRGGNSVGRPTSSSSNTPSTSKVGDVEIGDMDDLDEDVANLDLGPRLPVYKPIQNTVDAKPIDLNTAIALKTLIFGAGNLCFNDEWKYQCFNFCDIPKLKYGIVQKKGGPCGVTASVQACMLLELLFGENKVSKSRYSDPTREERTKCLAVALAKIFWRAGQQKCAVVVL</sequence>
<feature type="compositionally biased region" description="Basic and acidic residues" evidence="3">
    <location>
        <begin position="109"/>
        <end position="118"/>
    </location>
</feature>
<evidence type="ECO:0000313" key="5">
    <source>
        <dbReference type="EMBL" id="KAJ8314258.1"/>
    </source>
</evidence>
<keyword evidence="2" id="KW-0833">Ubl conjugation pathway</keyword>
<proteinExistence type="inferred from homology"/>
<dbReference type="EMBL" id="JARBDR010000342">
    <property type="protein sequence ID" value="KAJ8314258.1"/>
    <property type="molecule type" value="Genomic_DNA"/>
</dbReference>
<feature type="domain" description="Deubiquitinating enzyme MINDY-3/4 conserved" evidence="4">
    <location>
        <begin position="215"/>
        <end position="314"/>
    </location>
</feature>
<dbReference type="InterPro" id="IPR025257">
    <property type="entry name" value="MINDY-3/4_CD"/>
</dbReference>
<comment type="similarity">
    <text evidence="1 2">Belongs to the MINDY deubiquitinase family. FAM188 subfamily.</text>
</comment>
<dbReference type="Proteomes" id="UP001217089">
    <property type="component" value="Unassembled WGS sequence"/>
</dbReference>
<reference evidence="5 6" key="1">
    <citation type="submission" date="2022-12" db="EMBL/GenBank/DDBJ databases">
        <title>Chromosome-level genome of Tegillarca granosa.</title>
        <authorList>
            <person name="Kim J."/>
        </authorList>
    </citation>
    <scope>NUCLEOTIDE SEQUENCE [LARGE SCALE GENOMIC DNA]</scope>
    <source>
        <strain evidence="5">Teg-2019</strain>
        <tissue evidence="5">Adductor muscle</tissue>
    </source>
</reference>
<comment type="caution">
    <text evidence="5">The sequence shown here is derived from an EMBL/GenBank/DDBJ whole genome shotgun (WGS) entry which is preliminary data.</text>
</comment>
<dbReference type="InterPro" id="IPR039785">
    <property type="entry name" value="MINY3/4"/>
</dbReference>
<gene>
    <name evidence="5" type="ORF">KUTeg_008819</name>
</gene>
<keyword evidence="2" id="KW-0378">Hydrolase</keyword>
<feature type="region of interest" description="Disordered" evidence="3">
    <location>
        <begin position="109"/>
        <end position="171"/>
    </location>
</feature>
<evidence type="ECO:0000259" key="4">
    <source>
        <dbReference type="Pfam" id="PF13898"/>
    </source>
</evidence>
<accession>A0ABQ9FA83</accession>
<comment type="catalytic activity">
    <reaction evidence="2">
        <text>Thiol-dependent hydrolysis of ester, thioester, amide, peptide and isopeptide bonds formed by the C-terminal Gly of ubiquitin (a 76-residue protein attached to proteins as an intracellular targeting signal).</text>
        <dbReference type="EC" id="3.4.19.12"/>
    </reaction>
</comment>
<dbReference type="PANTHER" id="PTHR12473:SF8">
    <property type="entry name" value="UBIQUITIN CARBOXYL-TERMINAL HYDROLASE MINDY-4-RELATED"/>
    <property type="match status" value="1"/>
</dbReference>
<feature type="compositionally biased region" description="Low complexity" evidence="3">
    <location>
        <begin position="154"/>
        <end position="165"/>
    </location>
</feature>
<organism evidence="5 6">
    <name type="scientific">Tegillarca granosa</name>
    <name type="common">Malaysian cockle</name>
    <name type="synonym">Anadara granosa</name>
    <dbReference type="NCBI Taxonomy" id="220873"/>
    <lineage>
        <taxon>Eukaryota</taxon>
        <taxon>Metazoa</taxon>
        <taxon>Spiralia</taxon>
        <taxon>Lophotrochozoa</taxon>
        <taxon>Mollusca</taxon>
        <taxon>Bivalvia</taxon>
        <taxon>Autobranchia</taxon>
        <taxon>Pteriomorphia</taxon>
        <taxon>Arcoida</taxon>
        <taxon>Arcoidea</taxon>
        <taxon>Arcidae</taxon>
        <taxon>Tegillarca</taxon>
    </lineage>
</organism>
<feature type="region of interest" description="Disordered" evidence="3">
    <location>
        <begin position="54"/>
        <end position="86"/>
    </location>
</feature>
<keyword evidence="2" id="KW-0788">Thiol protease</keyword>
<keyword evidence="2" id="KW-0645">Protease</keyword>
<keyword evidence="6" id="KW-1185">Reference proteome</keyword>
<comment type="function">
    <text evidence="2">Hydrolase that can remove 'Lys-48'-linked conjugated ubiquitin from proteins.</text>
</comment>
<dbReference type="Pfam" id="PF13898">
    <property type="entry name" value="MINDY-3_4_CD"/>
    <property type="match status" value="1"/>
</dbReference>
<evidence type="ECO:0000256" key="1">
    <source>
        <dbReference type="ARBA" id="ARBA00011074"/>
    </source>
</evidence>
<evidence type="ECO:0000313" key="6">
    <source>
        <dbReference type="Proteomes" id="UP001217089"/>
    </source>
</evidence>
<dbReference type="EC" id="3.4.19.12" evidence="2"/>